<proteinExistence type="predicted"/>
<accession>A0ACC2RCT4</accession>
<evidence type="ECO:0000313" key="1">
    <source>
        <dbReference type="EMBL" id="KAJ8737968.1"/>
    </source>
</evidence>
<organism evidence="1 2">
    <name type="scientific">Mythimna loreyi</name>
    <dbReference type="NCBI Taxonomy" id="667449"/>
    <lineage>
        <taxon>Eukaryota</taxon>
        <taxon>Metazoa</taxon>
        <taxon>Ecdysozoa</taxon>
        <taxon>Arthropoda</taxon>
        <taxon>Hexapoda</taxon>
        <taxon>Insecta</taxon>
        <taxon>Pterygota</taxon>
        <taxon>Neoptera</taxon>
        <taxon>Endopterygota</taxon>
        <taxon>Lepidoptera</taxon>
        <taxon>Glossata</taxon>
        <taxon>Ditrysia</taxon>
        <taxon>Noctuoidea</taxon>
        <taxon>Noctuidae</taxon>
        <taxon>Noctuinae</taxon>
        <taxon>Hadenini</taxon>
        <taxon>Mythimna</taxon>
    </lineage>
</organism>
<name>A0ACC2RCT4_9NEOP</name>
<protein>
    <submittedName>
        <fullName evidence="1">Uncharacterized protein</fullName>
    </submittedName>
</protein>
<comment type="caution">
    <text evidence="1">The sequence shown here is derived from an EMBL/GenBank/DDBJ whole genome shotgun (WGS) entry which is preliminary data.</text>
</comment>
<keyword evidence="2" id="KW-1185">Reference proteome</keyword>
<reference evidence="1" key="1">
    <citation type="submission" date="2023-03" db="EMBL/GenBank/DDBJ databases">
        <title>Chromosome-level genomes of two armyworms, Mythimna separata and Mythimna loreyi, provide insights into the biosynthesis and reception of sex pheromones.</title>
        <authorList>
            <person name="Zhao H."/>
        </authorList>
    </citation>
    <scope>NUCLEOTIDE SEQUENCE</scope>
    <source>
        <strain evidence="1">BeijingLab</strain>
    </source>
</reference>
<evidence type="ECO:0000313" key="2">
    <source>
        <dbReference type="Proteomes" id="UP001231649"/>
    </source>
</evidence>
<sequence length="197" mass="23112">MVRKQCQCEMFKCKCLVPRGCRPLGSDHFVFTTRSLSLHRLVDHKPHTLYEVQEESETNLLEKTQRSLERFYDTCAGYNLRYCSIAGFVQNKRDYFKLMMIDVVILICFLATNFVVFSTILCKTFVHVFFLIVMSLQWILRVFIANASSFSRGSFDYNSNNWPSRTEEIIRTLGLNEYPTKYPLKKCTSNVFTNTEK</sequence>
<gene>
    <name evidence="1" type="ORF">PYW08_000563</name>
</gene>
<dbReference type="EMBL" id="CM056777">
    <property type="protein sequence ID" value="KAJ8737968.1"/>
    <property type="molecule type" value="Genomic_DNA"/>
</dbReference>
<dbReference type="Proteomes" id="UP001231649">
    <property type="component" value="Chromosome 1"/>
</dbReference>